<sequence>MWDFPKPHKKKRDNLSKLFIMKNLIIIFLAGFFIIGCQPEKLESNYLLKEDSPLKIGIKEQFLLGNTDQIEVLEFTTEEKEADQISERSYEPIKYDLEYAATPDPAGDCCGAQFLGFDEYDLSEPFLLFLQEYGFGYEFYDEEWNHWIIDKMNANGTVDYNVLDNFYTPYSANHDVDCDDTTSSYGTGLWYPSGSIAPGYYRIYVERGYTDGNNSGVLCTSAFGYAWYGNPTF</sequence>
<dbReference type="STRING" id="1524460.IX84_31830"/>
<dbReference type="Proteomes" id="UP000029736">
    <property type="component" value="Unassembled WGS sequence"/>
</dbReference>
<keyword evidence="2" id="KW-1185">Reference proteome</keyword>
<accession>A0A098RY49</accession>
<comment type="caution">
    <text evidence="1">The sequence shown here is derived from an EMBL/GenBank/DDBJ whole genome shotgun (WGS) entry which is preliminary data.</text>
</comment>
<proteinExistence type="predicted"/>
<reference evidence="1 2" key="1">
    <citation type="journal article" date="2014" name="Int. J. Syst. Evol. Microbiol.">
        <title>Phaeodactylibacter xiamenensis gen. nov., sp. nov., a member of the family Saprospiraceae isolated from the marine alga Phaeodactylum tricornutum.</title>
        <authorList>
            <person name="Chen Z.Jr."/>
            <person name="Lei X."/>
            <person name="Lai Q."/>
            <person name="Li Y."/>
            <person name="Zhang B."/>
            <person name="Zhang J."/>
            <person name="Zhang H."/>
            <person name="Yang L."/>
            <person name="Zheng W."/>
            <person name="Tian Y."/>
            <person name="Yu Z."/>
            <person name="Xu H.Jr."/>
            <person name="Zheng T."/>
        </authorList>
    </citation>
    <scope>NUCLEOTIDE SEQUENCE [LARGE SCALE GENOMIC DNA]</scope>
    <source>
        <strain evidence="1 2">KD52</strain>
    </source>
</reference>
<evidence type="ECO:0000313" key="2">
    <source>
        <dbReference type="Proteomes" id="UP000029736"/>
    </source>
</evidence>
<dbReference type="EMBL" id="JPOS01000133">
    <property type="protein sequence ID" value="KGE84805.1"/>
    <property type="molecule type" value="Genomic_DNA"/>
</dbReference>
<gene>
    <name evidence="1" type="ORF">IX84_31830</name>
</gene>
<name>A0A098RY49_9BACT</name>
<dbReference type="AlphaFoldDB" id="A0A098RY49"/>
<protein>
    <submittedName>
        <fullName evidence="1">Uncharacterized protein</fullName>
    </submittedName>
</protein>
<evidence type="ECO:0000313" key="1">
    <source>
        <dbReference type="EMBL" id="KGE84805.1"/>
    </source>
</evidence>
<organism evidence="1 2">
    <name type="scientific">Phaeodactylibacter xiamenensis</name>
    <dbReference type="NCBI Taxonomy" id="1524460"/>
    <lineage>
        <taxon>Bacteria</taxon>
        <taxon>Pseudomonadati</taxon>
        <taxon>Bacteroidota</taxon>
        <taxon>Saprospiria</taxon>
        <taxon>Saprospirales</taxon>
        <taxon>Haliscomenobacteraceae</taxon>
        <taxon>Phaeodactylibacter</taxon>
    </lineage>
</organism>